<evidence type="ECO:0000313" key="3">
    <source>
        <dbReference type="Proteomes" id="UP000663881"/>
    </source>
</evidence>
<organism evidence="2 3">
    <name type="scientific">Adineta steineri</name>
    <dbReference type="NCBI Taxonomy" id="433720"/>
    <lineage>
        <taxon>Eukaryota</taxon>
        <taxon>Metazoa</taxon>
        <taxon>Spiralia</taxon>
        <taxon>Gnathifera</taxon>
        <taxon>Rotifera</taxon>
        <taxon>Eurotatoria</taxon>
        <taxon>Bdelloidea</taxon>
        <taxon>Adinetida</taxon>
        <taxon>Adinetidae</taxon>
        <taxon>Adineta</taxon>
    </lineage>
</organism>
<evidence type="ECO:0000313" key="2">
    <source>
        <dbReference type="EMBL" id="CAF4284639.1"/>
    </source>
</evidence>
<proteinExistence type="predicted"/>
<comment type="caution">
    <text evidence="2">The sequence shown here is derived from an EMBL/GenBank/DDBJ whole genome shotgun (WGS) entry which is preliminary data.</text>
</comment>
<feature type="compositionally biased region" description="Low complexity" evidence="1">
    <location>
        <begin position="7"/>
        <end position="22"/>
    </location>
</feature>
<reference evidence="2" key="1">
    <citation type="submission" date="2021-02" db="EMBL/GenBank/DDBJ databases">
        <authorList>
            <person name="Nowell W R."/>
        </authorList>
    </citation>
    <scope>NUCLEOTIDE SEQUENCE</scope>
</reference>
<feature type="compositionally biased region" description="Pro residues" evidence="1">
    <location>
        <begin position="23"/>
        <end position="35"/>
    </location>
</feature>
<protein>
    <submittedName>
        <fullName evidence="2">Uncharacterized protein</fullName>
    </submittedName>
</protein>
<feature type="non-terminal residue" evidence="2">
    <location>
        <position position="76"/>
    </location>
</feature>
<gene>
    <name evidence="2" type="ORF">OKA104_LOCUS45378</name>
</gene>
<dbReference type="EMBL" id="CAJOAY010014975">
    <property type="protein sequence ID" value="CAF4284639.1"/>
    <property type="molecule type" value="Genomic_DNA"/>
</dbReference>
<dbReference type="AlphaFoldDB" id="A0A820GYW3"/>
<accession>A0A820GYW3</accession>
<sequence>MYPQHHPQSNPIPLLIPQIQQPLPLPNSPNPPRPTQLPTQPVANPNNRVGQPTYNTGAQNLPTYVITTIPIQQVHL</sequence>
<feature type="compositionally biased region" description="Polar residues" evidence="1">
    <location>
        <begin position="42"/>
        <end position="58"/>
    </location>
</feature>
<feature type="region of interest" description="Disordered" evidence="1">
    <location>
        <begin position="1"/>
        <end position="58"/>
    </location>
</feature>
<name>A0A820GYW3_9BILA</name>
<evidence type="ECO:0000256" key="1">
    <source>
        <dbReference type="SAM" id="MobiDB-lite"/>
    </source>
</evidence>
<dbReference type="Proteomes" id="UP000663881">
    <property type="component" value="Unassembled WGS sequence"/>
</dbReference>